<evidence type="ECO:0000256" key="1">
    <source>
        <dbReference type="SAM" id="MobiDB-lite"/>
    </source>
</evidence>
<protein>
    <recommendedName>
        <fullName evidence="4">Transposase</fullName>
    </recommendedName>
</protein>
<sequence>MLAAVRRLNRAELVGETLRAALEELAVADDEWLAAATTPDWGNRYGRPVRYERLPRTKEALSAYVVQVGEDGMHLMRELFRDGAPRRLWLLPQVQVLRQVWVQQYWYDEDDELQWRGPKDTGDRQSRRATERRNTGTAAAAGRPDPATARVPWSGMEIVTPHDPEARFCRKAGKEDWIGYRDHQTETCGDSGANIIVHVATRPAPEQDIDALDQIHEGIVGQGFHPSERLVDSGYVSPDVIHYAQQRW</sequence>
<proteinExistence type="predicted"/>
<keyword evidence="3" id="KW-1185">Reference proteome</keyword>
<dbReference type="Proteomes" id="UP001180531">
    <property type="component" value="Unassembled WGS sequence"/>
</dbReference>
<feature type="region of interest" description="Disordered" evidence="1">
    <location>
        <begin position="114"/>
        <end position="148"/>
    </location>
</feature>
<comment type="caution">
    <text evidence="2">The sequence shown here is derived from an EMBL/GenBank/DDBJ whole genome shotgun (WGS) entry which is preliminary data.</text>
</comment>
<feature type="compositionally biased region" description="Basic and acidic residues" evidence="1">
    <location>
        <begin position="114"/>
        <end position="134"/>
    </location>
</feature>
<evidence type="ECO:0008006" key="4">
    <source>
        <dbReference type="Google" id="ProtNLM"/>
    </source>
</evidence>
<accession>A0ABU2SJS2</accession>
<feature type="compositionally biased region" description="Low complexity" evidence="1">
    <location>
        <begin position="135"/>
        <end position="148"/>
    </location>
</feature>
<name>A0ABU2SJS2_9ACTN</name>
<organism evidence="2 3">
    <name type="scientific">Streptomyces hesseae</name>
    <dbReference type="NCBI Taxonomy" id="3075519"/>
    <lineage>
        <taxon>Bacteria</taxon>
        <taxon>Bacillati</taxon>
        <taxon>Actinomycetota</taxon>
        <taxon>Actinomycetes</taxon>
        <taxon>Kitasatosporales</taxon>
        <taxon>Streptomycetaceae</taxon>
        <taxon>Streptomyces</taxon>
    </lineage>
</organism>
<evidence type="ECO:0000313" key="2">
    <source>
        <dbReference type="EMBL" id="MDT0449228.1"/>
    </source>
</evidence>
<gene>
    <name evidence="2" type="ORF">RM609_09065</name>
</gene>
<evidence type="ECO:0000313" key="3">
    <source>
        <dbReference type="Proteomes" id="UP001180531"/>
    </source>
</evidence>
<dbReference type="RefSeq" id="WP_311609421.1">
    <property type="nucleotide sequence ID" value="NZ_JAVRFI010000004.1"/>
</dbReference>
<dbReference type="EMBL" id="JAVRFI010000004">
    <property type="protein sequence ID" value="MDT0449228.1"/>
    <property type="molecule type" value="Genomic_DNA"/>
</dbReference>
<reference evidence="2" key="1">
    <citation type="submission" date="2024-05" db="EMBL/GenBank/DDBJ databases">
        <title>30 novel species of actinomycetes from the DSMZ collection.</title>
        <authorList>
            <person name="Nouioui I."/>
        </authorList>
    </citation>
    <scope>NUCLEOTIDE SEQUENCE</scope>
    <source>
        <strain evidence="2">DSM 40473</strain>
    </source>
</reference>